<organism evidence="4 5">
    <name type="scientific">Aspergillus calidoustus</name>
    <dbReference type="NCBI Taxonomy" id="454130"/>
    <lineage>
        <taxon>Eukaryota</taxon>
        <taxon>Fungi</taxon>
        <taxon>Dikarya</taxon>
        <taxon>Ascomycota</taxon>
        <taxon>Pezizomycotina</taxon>
        <taxon>Eurotiomycetes</taxon>
        <taxon>Eurotiomycetidae</taxon>
        <taxon>Eurotiales</taxon>
        <taxon>Aspergillaceae</taxon>
        <taxon>Aspergillus</taxon>
        <taxon>Aspergillus subgen. Nidulantes</taxon>
    </lineage>
</organism>
<dbReference type="GO" id="GO:0000272">
    <property type="term" value="P:polysaccharide catabolic process"/>
    <property type="evidence" value="ECO:0007669"/>
    <property type="project" value="TreeGrafter"/>
</dbReference>
<evidence type="ECO:0000313" key="5">
    <source>
        <dbReference type="Proteomes" id="UP000054771"/>
    </source>
</evidence>
<proteinExistence type="inferred from homology"/>
<dbReference type="GO" id="GO:0052757">
    <property type="term" value="F:chondroitin hydrolase activity"/>
    <property type="evidence" value="ECO:0007669"/>
    <property type="project" value="TreeGrafter"/>
</dbReference>
<dbReference type="SUPFAM" id="SSF48208">
    <property type="entry name" value="Six-hairpin glycosidases"/>
    <property type="match status" value="1"/>
</dbReference>
<reference evidence="5" key="1">
    <citation type="journal article" date="2016" name="Genome Announc.">
        <title>Draft genome sequences of fungus Aspergillus calidoustus.</title>
        <authorList>
            <person name="Horn F."/>
            <person name="Linde J."/>
            <person name="Mattern D.J."/>
            <person name="Walther G."/>
            <person name="Guthke R."/>
            <person name="Scherlach K."/>
            <person name="Martin K."/>
            <person name="Brakhage A.A."/>
            <person name="Petzke L."/>
            <person name="Valiante V."/>
        </authorList>
    </citation>
    <scope>NUCLEOTIDE SEQUENCE [LARGE SCALE GENOMIC DNA]</scope>
    <source>
        <strain evidence="5">SF006504</strain>
    </source>
</reference>
<dbReference type="InterPro" id="IPR052369">
    <property type="entry name" value="UG_Glycosaminoglycan_Hydrolase"/>
</dbReference>
<keyword evidence="1" id="KW-0378">Hydrolase</keyword>
<comment type="similarity">
    <text evidence="2">Belongs to the glycosyl hydrolase 88 family.</text>
</comment>
<sequence>MAPSTVLNGSSEPTSPNGHANGFSHANKVKAGLEPVAAPTAPGLDILSQLYCENITAKILRVAESCLENNDLPTFYPELVPQSGENKGQYSRRPMQFWTCGFFPGSIYLLLERAMKYPETMRPRHSQLRTAQLRETLRAIGHKWSEPLHSTAYRTDTHDLGFMIMPHMRARWELLHDDAALSTICTAAASLYSRFNARVGAIRSWDHLTFQRNVDIRDTEANFLVIIDSLCNLELLFYAAAHTGYEFLANAAMVHAKTLLKTHLRRETPADWTSGIHGYDGPLYSTCHVVNFSPETGEVKETRTAQGYTPESTWSRGQAWAILGYAQAYSWTKDETFLSAACGLAEYFIYRLENAPDCVDELAEPESDPDRDPDLTGNSTEPKRTGRYVPLWDFDAPIQDPQAPIRDVSAGLIAANGLLVLSQALTWRGRHAQARWYADSAIRIVGDTLTLATARDQACLIPDPVGGIEGVAVCESGSGSEALADCKPFASILTSSTVSWNEQNINASANHGLVYADYYLLEFGNRLLGLGFRS</sequence>
<dbReference type="InterPro" id="IPR008928">
    <property type="entry name" value="6-hairpin_glycosidase_sf"/>
</dbReference>
<keyword evidence="5" id="KW-1185">Reference proteome</keyword>
<dbReference type="PANTHER" id="PTHR36845">
    <property type="entry name" value="HYDROLASE, PUTATIVE (AFU_ORTHOLOGUE AFUA_7G05090)-RELATED"/>
    <property type="match status" value="1"/>
</dbReference>
<dbReference type="OMA" id="YCENITA"/>
<evidence type="ECO:0008006" key="6">
    <source>
        <dbReference type="Google" id="ProtNLM"/>
    </source>
</evidence>
<dbReference type="OrthoDB" id="2317065at2759"/>
<dbReference type="AlphaFoldDB" id="A0A0U5GBW3"/>
<feature type="compositionally biased region" description="Polar residues" evidence="3">
    <location>
        <begin position="1"/>
        <end position="18"/>
    </location>
</feature>
<feature type="region of interest" description="Disordered" evidence="3">
    <location>
        <begin position="1"/>
        <end position="25"/>
    </location>
</feature>
<dbReference type="Proteomes" id="UP000054771">
    <property type="component" value="Unassembled WGS sequence"/>
</dbReference>
<evidence type="ECO:0000256" key="3">
    <source>
        <dbReference type="SAM" id="MobiDB-lite"/>
    </source>
</evidence>
<dbReference type="InterPro" id="IPR012341">
    <property type="entry name" value="6hp_glycosidase-like_sf"/>
</dbReference>
<evidence type="ECO:0000256" key="1">
    <source>
        <dbReference type="ARBA" id="ARBA00022801"/>
    </source>
</evidence>
<dbReference type="PANTHER" id="PTHR36845:SF1">
    <property type="entry name" value="HYDROLASE, PUTATIVE (AFU_ORTHOLOGUE AFUA_7G05090)-RELATED"/>
    <property type="match status" value="1"/>
</dbReference>
<dbReference type="EMBL" id="CDMC01000011">
    <property type="protein sequence ID" value="CEL08477.1"/>
    <property type="molecule type" value="Genomic_DNA"/>
</dbReference>
<gene>
    <name evidence="4" type="ORF">ASPCAL11627</name>
</gene>
<accession>A0A0U5GBW3</accession>
<evidence type="ECO:0000313" key="4">
    <source>
        <dbReference type="EMBL" id="CEL08477.1"/>
    </source>
</evidence>
<name>A0A0U5GBW3_ASPCI</name>
<evidence type="ECO:0000256" key="2">
    <source>
        <dbReference type="ARBA" id="ARBA00038358"/>
    </source>
</evidence>
<dbReference type="Gene3D" id="1.50.10.10">
    <property type="match status" value="1"/>
</dbReference>
<protein>
    <recommendedName>
        <fullName evidence="6">Glucuronyl hydrolase</fullName>
    </recommendedName>
</protein>
<feature type="region of interest" description="Disordered" evidence="3">
    <location>
        <begin position="361"/>
        <end position="386"/>
    </location>
</feature>